<evidence type="ECO:0000256" key="1">
    <source>
        <dbReference type="ARBA" id="ARBA00022679"/>
    </source>
</evidence>
<dbReference type="SMART" id="SM00983">
    <property type="entry name" value="TPK_B1_binding"/>
    <property type="match status" value="1"/>
</dbReference>
<feature type="domain" description="Thiamin pyrophosphokinase thiamin-binding" evidence="6">
    <location>
        <begin position="130"/>
        <end position="200"/>
    </location>
</feature>
<dbReference type="GO" id="GO:0009229">
    <property type="term" value="P:thiamine diphosphate biosynthetic process"/>
    <property type="evidence" value="ECO:0007669"/>
    <property type="project" value="InterPro"/>
</dbReference>
<dbReference type="EMBL" id="CP002623">
    <property type="protein sequence ID" value="AEI93020.1"/>
    <property type="molecule type" value="Genomic_DNA"/>
</dbReference>
<dbReference type="SUPFAM" id="SSF63999">
    <property type="entry name" value="Thiamin pyrophosphokinase, catalytic domain"/>
    <property type="match status" value="1"/>
</dbReference>
<dbReference type="GO" id="GO:0005524">
    <property type="term" value="F:ATP binding"/>
    <property type="evidence" value="ECO:0007669"/>
    <property type="project" value="UniProtKB-KW"/>
</dbReference>
<keyword evidence="8" id="KW-1185">Reference proteome</keyword>
<evidence type="ECO:0000256" key="3">
    <source>
        <dbReference type="ARBA" id="ARBA00022777"/>
    </source>
</evidence>
<dbReference type="NCBIfam" id="TIGR01378">
    <property type="entry name" value="thi_PPkinase"/>
    <property type="match status" value="1"/>
</dbReference>
<evidence type="ECO:0000256" key="2">
    <source>
        <dbReference type="ARBA" id="ARBA00022741"/>
    </source>
</evidence>
<gene>
    <name evidence="7" type="ordered locus">RLO149_c010110</name>
</gene>
<dbReference type="OrthoDB" id="7057856at2"/>
<dbReference type="InterPro" id="IPR036759">
    <property type="entry name" value="TPK_catalytic_sf"/>
</dbReference>
<proteinExistence type="predicted"/>
<dbReference type="EC" id="2.7.6.2" evidence="5"/>
<dbReference type="InterPro" id="IPR007373">
    <property type="entry name" value="Thiamin_PyroPKinase_B1-bd"/>
</dbReference>
<dbReference type="KEGG" id="rli:RLO149_c010110"/>
<dbReference type="GO" id="GO:0016301">
    <property type="term" value="F:kinase activity"/>
    <property type="evidence" value="ECO:0007669"/>
    <property type="project" value="UniProtKB-KW"/>
</dbReference>
<keyword evidence="3" id="KW-0418">Kinase</keyword>
<dbReference type="RefSeq" id="WP_013960959.1">
    <property type="nucleotide sequence ID" value="NC_015730.1"/>
</dbReference>
<dbReference type="STRING" id="391595.RLO149_c010110"/>
<evidence type="ECO:0000313" key="8">
    <source>
        <dbReference type="Proteomes" id="UP000001353"/>
    </source>
</evidence>
<dbReference type="InterPro" id="IPR036371">
    <property type="entry name" value="TPK_B1-bd_sf"/>
</dbReference>
<dbReference type="Pfam" id="PF04263">
    <property type="entry name" value="TPK_catalytic"/>
    <property type="match status" value="1"/>
</dbReference>
<dbReference type="PANTHER" id="PTHR41299">
    <property type="entry name" value="THIAMINE PYROPHOSPHOKINASE"/>
    <property type="match status" value="1"/>
</dbReference>
<evidence type="ECO:0000256" key="4">
    <source>
        <dbReference type="ARBA" id="ARBA00022840"/>
    </source>
</evidence>
<dbReference type="PANTHER" id="PTHR41299:SF1">
    <property type="entry name" value="THIAMINE PYROPHOSPHOKINASE"/>
    <property type="match status" value="1"/>
</dbReference>
<dbReference type="InterPro" id="IPR006282">
    <property type="entry name" value="Thi_PPkinase"/>
</dbReference>
<dbReference type="InterPro" id="IPR053149">
    <property type="entry name" value="TPK"/>
</dbReference>
<evidence type="ECO:0000313" key="7">
    <source>
        <dbReference type="EMBL" id="AEI93020.1"/>
    </source>
</evidence>
<dbReference type="GO" id="GO:0030975">
    <property type="term" value="F:thiamine binding"/>
    <property type="evidence" value="ECO:0007669"/>
    <property type="project" value="InterPro"/>
</dbReference>
<accession>F7ZB27</accession>
<dbReference type="eggNOG" id="COG1564">
    <property type="taxonomic scope" value="Bacteria"/>
</dbReference>
<dbReference type="SUPFAM" id="SSF63862">
    <property type="entry name" value="Thiamin pyrophosphokinase, substrate-binding domain"/>
    <property type="match status" value="1"/>
</dbReference>
<sequence length="239" mass="25151">MTYTIVETTKPLTLIGGGEATVDDVASALALAPICVAADSGAHLALEAGIDVAAVIGDMDSISDRARARIAAERFHHIAEQDSTDFDKALRHVSAPLVVAVGFCGGQIDHALAALHTIIRRADRHIVLLGATDIVFLCPPAFNVPTPAGTRVSLFPMGPVRGRSKGLFWPIDGIDFAPGLQAGTSNRTTGPFSIETDAPVMLCIMPRAFLQPVVQALLGLSATKRWPALAVPHRDPPQS</sequence>
<dbReference type="InterPro" id="IPR007371">
    <property type="entry name" value="TPK_catalytic"/>
</dbReference>
<keyword evidence="4" id="KW-0067">ATP-binding</keyword>
<protein>
    <recommendedName>
        <fullName evidence="5">Thiamine diphosphokinase</fullName>
        <ecNumber evidence="5">2.7.6.2</ecNumber>
    </recommendedName>
</protein>
<name>F7ZB27_ROSLO</name>
<dbReference type="GO" id="GO:0006772">
    <property type="term" value="P:thiamine metabolic process"/>
    <property type="evidence" value="ECO:0007669"/>
    <property type="project" value="UniProtKB-UniRule"/>
</dbReference>
<dbReference type="CDD" id="cd07995">
    <property type="entry name" value="TPK"/>
    <property type="match status" value="1"/>
</dbReference>
<dbReference type="Proteomes" id="UP000001353">
    <property type="component" value="Chromosome"/>
</dbReference>
<reference evidence="7 8" key="1">
    <citation type="journal article" date="2011" name="BMC Genomics">
        <title>Comparative genome analysis and genome-guided physiological analysis of Roseobacter litoralis.</title>
        <authorList>
            <person name="Kalhoefer D."/>
            <person name="Thole S."/>
            <person name="Voget S."/>
            <person name="Lehmann R."/>
            <person name="Liesegang H."/>
            <person name="Wollher A."/>
            <person name="Daniel R."/>
            <person name="Simon M."/>
            <person name="Brinkhoff T."/>
        </authorList>
    </citation>
    <scope>NUCLEOTIDE SEQUENCE [LARGE SCALE GENOMIC DNA]</scope>
    <source>
        <strain evidence="8">ATCC 49566 / DSM 6996 / JCM 21268 / NBRC 15278 / OCh 149</strain>
    </source>
</reference>
<keyword evidence="2" id="KW-0547">Nucleotide-binding</keyword>
<keyword evidence="1" id="KW-0808">Transferase</keyword>
<dbReference type="AlphaFoldDB" id="F7ZB27"/>
<dbReference type="Gene3D" id="3.40.50.10240">
    <property type="entry name" value="Thiamin pyrophosphokinase, catalytic domain"/>
    <property type="match status" value="1"/>
</dbReference>
<evidence type="ECO:0000259" key="6">
    <source>
        <dbReference type="SMART" id="SM00983"/>
    </source>
</evidence>
<organism evidence="7 8">
    <name type="scientific">Roseobacter litoralis (strain ATCC 49566 / DSM 6996 / JCM 21268 / NBRC 15278 / OCh 149)</name>
    <dbReference type="NCBI Taxonomy" id="391595"/>
    <lineage>
        <taxon>Bacteria</taxon>
        <taxon>Pseudomonadati</taxon>
        <taxon>Pseudomonadota</taxon>
        <taxon>Alphaproteobacteria</taxon>
        <taxon>Rhodobacterales</taxon>
        <taxon>Roseobacteraceae</taxon>
        <taxon>Roseobacter</taxon>
    </lineage>
</organism>
<evidence type="ECO:0000256" key="5">
    <source>
        <dbReference type="NCBIfam" id="TIGR01378"/>
    </source>
</evidence>
<dbReference type="HOGENOM" id="CLU_044237_1_1_5"/>
<dbReference type="GO" id="GO:0004788">
    <property type="term" value="F:thiamine diphosphokinase activity"/>
    <property type="evidence" value="ECO:0007669"/>
    <property type="project" value="UniProtKB-UniRule"/>
</dbReference>